<keyword evidence="2" id="KW-0863">Zinc-finger</keyword>
<dbReference type="PANTHER" id="PTHR33304">
    <property type="match status" value="1"/>
</dbReference>
<gene>
    <name evidence="8" type="ORF">CITCOLO1_LOCUS3915</name>
</gene>
<protein>
    <recommendedName>
        <fullName evidence="7">AIPP2-like SPOC-like domain-containing protein</fullName>
    </recommendedName>
</protein>
<dbReference type="Pfam" id="PF23121">
    <property type="entry name" value="SPOC_AIPP2"/>
    <property type="match status" value="1"/>
</dbReference>
<keyword evidence="1" id="KW-0479">Metal-binding</keyword>
<name>A0ABP0XZ80_9ROSI</name>
<dbReference type="PANTHER" id="PTHR33304:SF36">
    <property type="entry name" value="GB|AAF26970.1-RELATED"/>
    <property type="match status" value="1"/>
</dbReference>
<evidence type="ECO:0000313" key="9">
    <source>
        <dbReference type="Proteomes" id="UP001642487"/>
    </source>
</evidence>
<evidence type="ECO:0000256" key="1">
    <source>
        <dbReference type="ARBA" id="ARBA00022723"/>
    </source>
</evidence>
<keyword evidence="3" id="KW-0862">Zinc</keyword>
<organism evidence="8 9">
    <name type="scientific">Citrullus colocynthis</name>
    <name type="common">colocynth</name>
    <dbReference type="NCBI Taxonomy" id="252529"/>
    <lineage>
        <taxon>Eukaryota</taxon>
        <taxon>Viridiplantae</taxon>
        <taxon>Streptophyta</taxon>
        <taxon>Embryophyta</taxon>
        <taxon>Tracheophyta</taxon>
        <taxon>Spermatophyta</taxon>
        <taxon>Magnoliopsida</taxon>
        <taxon>eudicotyledons</taxon>
        <taxon>Gunneridae</taxon>
        <taxon>Pentapetalae</taxon>
        <taxon>rosids</taxon>
        <taxon>fabids</taxon>
        <taxon>Cucurbitales</taxon>
        <taxon>Cucurbitaceae</taxon>
        <taxon>Benincaseae</taxon>
        <taxon>Citrullus</taxon>
    </lineage>
</organism>
<accession>A0ABP0XZ80</accession>
<dbReference type="EMBL" id="OZ021744">
    <property type="protein sequence ID" value="CAK9312231.1"/>
    <property type="molecule type" value="Genomic_DNA"/>
</dbReference>
<evidence type="ECO:0000313" key="8">
    <source>
        <dbReference type="EMBL" id="CAK9312231.1"/>
    </source>
</evidence>
<evidence type="ECO:0000256" key="2">
    <source>
        <dbReference type="ARBA" id="ARBA00022771"/>
    </source>
</evidence>
<evidence type="ECO:0000256" key="4">
    <source>
        <dbReference type="ARBA" id="ARBA00023015"/>
    </source>
</evidence>
<feature type="region of interest" description="Disordered" evidence="6">
    <location>
        <begin position="164"/>
        <end position="183"/>
    </location>
</feature>
<evidence type="ECO:0000259" key="7">
    <source>
        <dbReference type="Pfam" id="PF23121"/>
    </source>
</evidence>
<keyword evidence="9" id="KW-1185">Reference proteome</keyword>
<evidence type="ECO:0000256" key="5">
    <source>
        <dbReference type="ARBA" id="ARBA00023163"/>
    </source>
</evidence>
<proteinExistence type="predicted"/>
<dbReference type="Proteomes" id="UP001642487">
    <property type="component" value="Chromosome 10"/>
</dbReference>
<keyword evidence="4" id="KW-0805">Transcription regulation</keyword>
<dbReference type="InterPro" id="IPR049914">
    <property type="entry name" value="PHD1-3/5-6"/>
</dbReference>
<evidence type="ECO:0000256" key="6">
    <source>
        <dbReference type="SAM" id="MobiDB-lite"/>
    </source>
</evidence>
<keyword evidence="5" id="KW-0804">Transcription</keyword>
<evidence type="ECO:0000256" key="3">
    <source>
        <dbReference type="ARBA" id="ARBA00022833"/>
    </source>
</evidence>
<feature type="domain" description="AIPP2-like SPOC-like" evidence="7">
    <location>
        <begin position="3"/>
        <end position="54"/>
    </location>
</feature>
<dbReference type="InterPro" id="IPR056280">
    <property type="entry name" value="AIPP2-like_SPOC"/>
</dbReference>
<reference evidence="8 9" key="1">
    <citation type="submission" date="2024-03" db="EMBL/GenBank/DDBJ databases">
        <authorList>
            <person name="Gkanogiannis A."/>
            <person name="Becerra Lopez-Lavalle L."/>
        </authorList>
    </citation>
    <scope>NUCLEOTIDE SEQUENCE [LARGE SCALE GENOMIC DNA]</scope>
</reference>
<sequence>MAGEFYDGILAKPPCVVCGRVYELTRKNPPILQVKLLRRSDIWDDLFHDECPDVVNMLNAEYLLFGVFHEIEDDQSPFPMLEYGPAVSSVECDSRVPLLEFTPNGYGKQDLDNAVKREIDIKGGNTAGKSPTANDVDSTIQRLLLEFGSQEPRESNVNALNMNAQTKDQEPAPIAATNSYSRSLSKVKTEPSVIKAEGSDGNKCLQTEHCSRMVPTSFSIDGSQNMSGLTEQDAPKRVAEKYLQIFNAGIKKKRRFELNLPFVNACVEDVFNKAGGTNLFCPLKMEFFWQIRMCSGNKFVKALLRI</sequence>